<evidence type="ECO:0000256" key="5">
    <source>
        <dbReference type="ARBA" id="ARBA00023136"/>
    </source>
</evidence>
<gene>
    <name evidence="9" type="ORF">F7732_02590</name>
</gene>
<dbReference type="GO" id="GO:0005886">
    <property type="term" value="C:plasma membrane"/>
    <property type="evidence" value="ECO:0007669"/>
    <property type="project" value="UniProtKB-SubCell"/>
</dbReference>
<proteinExistence type="inferred from homology"/>
<evidence type="ECO:0000313" key="9">
    <source>
        <dbReference type="EMBL" id="KAB2335479.1"/>
    </source>
</evidence>
<evidence type="ECO:0000259" key="8">
    <source>
        <dbReference type="Pfam" id="PF02608"/>
    </source>
</evidence>
<dbReference type="OrthoDB" id="9784230at2"/>
<evidence type="ECO:0000256" key="6">
    <source>
        <dbReference type="ARBA" id="ARBA00023288"/>
    </source>
</evidence>
<keyword evidence="5" id="KW-0472">Membrane</keyword>
<evidence type="ECO:0000256" key="2">
    <source>
        <dbReference type="ARBA" id="ARBA00008610"/>
    </source>
</evidence>
<feature type="signal peptide" evidence="7">
    <location>
        <begin position="1"/>
        <end position="22"/>
    </location>
</feature>
<dbReference type="EMBL" id="WBOT01000001">
    <property type="protein sequence ID" value="KAB2335479.1"/>
    <property type="molecule type" value="Genomic_DNA"/>
</dbReference>
<evidence type="ECO:0000256" key="4">
    <source>
        <dbReference type="ARBA" id="ARBA00022729"/>
    </source>
</evidence>
<dbReference type="InterPro" id="IPR003760">
    <property type="entry name" value="PnrA-like"/>
</dbReference>
<reference evidence="9 10" key="1">
    <citation type="journal article" date="2014" name="Arch. Microbiol.">
        <title>Bacillus mesophilum sp. nov., strain IITR-54T, a novel 4-chlorobiphenyl dechlorinating bacterium.</title>
        <authorList>
            <person name="Manickam N."/>
            <person name="Singh N.K."/>
            <person name="Bajaj A."/>
            <person name="Kumar R.M."/>
            <person name="Kaur G."/>
            <person name="Kaur N."/>
            <person name="Bala M."/>
            <person name="Kumar A."/>
            <person name="Mayilraj S."/>
        </authorList>
    </citation>
    <scope>NUCLEOTIDE SEQUENCE [LARGE SCALE GENOMIC DNA]</scope>
    <source>
        <strain evidence="9 10">IITR-54</strain>
    </source>
</reference>
<comment type="caution">
    <text evidence="9">The sequence shown here is derived from an EMBL/GenBank/DDBJ whole genome shotgun (WGS) entry which is preliminary data.</text>
</comment>
<dbReference type="PANTHER" id="PTHR34296:SF2">
    <property type="entry name" value="ABC TRANSPORTER GUANOSINE-BINDING PROTEIN NUPN"/>
    <property type="match status" value="1"/>
</dbReference>
<evidence type="ECO:0000256" key="7">
    <source>
        <dbReference type="SAM" id="SignalP"/>
    </source>
</evidence>
<dbReference type="AlphaFoldDB" id="A0A7V7RQ36"/>
<sequence length="371" mass="39081">MKKRKFGLAMSLVLAAGTFLSACGGGEGNDAADGDNGGGDSTENNFTVAMVTDVGGVDDKSFNQSAWEGIQAFGEENGLEKGTDGYNYLQSQSDADYSTNLNNLVRQKFDLVFGIGFMMEGAVNEIAQQQADAHFSIIDAVVDQPNVASVLFKEQEASFLAGVAAALTTETNKIGFIGGMESEVIERFEAGFRAGVQAVDPAITVDVQYAGAFDKAELGQTIASTMYSSNIDVIFHAAGGTGNGLFKEARDLKANDPERKIWAIGVDSDQTAEGVVEAGGEEHNIVLTSAMKRVDVAVQDVAKHAMDGDFPGGETTTYGLAQDGVGLAPLNEELENKADIETAVNEWIEKIKAGDLAIPGTLAELETFSAE</sequence>
<comment type="subcellular location">
    <subcellularLocation>
        <location evidence="1">Cell membrane</location>
        <topology evidence="1">Lipid-anchor</topology>
    </subcellularLocation>
</comment>
<organism evidence="9 10">
    <name type="scientific">Bacillus mesophilum</name>
    <dbReference type="NCBI Taxonomy" id="1071718"/>
    <lineage>
        <taxon>Bacteria</taxon>
        <taxon>Bacillati</taxon>
        <taxon>Bacillota</taxon>
        <taxon>Bacilli</taxon>
        <taxon>Bacillales</taxon>
        <taxon>Bacillaceae</taxon>
        <taxon>Bacillus</taxon>
    </lineage>
</organism>
<keyword evidence="6" id="KW-0449">Lipoprotein</keyword>
<evidence type="ECO:0000256" key="3">
    <source>
        <dbReference type="ARBA" id="ARBA00022475"/>
    </source>
</evidence>
<evidence type="ECO:0000313" key="10">
    <source>
        <dbReference type="Proteomes" id="UP000441354"/>
    </source>
</evidence>
<keyword evidence="4 7" id="KW-0732">Signal</keyword>
<dbReference type="Proteomes" id="UP000441354">
    <property type="component" value="Unassembled WGS sequence"/>
</dbReference>
<dbReference type="Pfam" id="PF02608">
    <property type="entry name" value="Bmp"/>
    <property type="match status" value="1"/>
</dbReference>
<comment type="similarity">
    <text evidence="2">Belongs to the BMP lipoprotein family.</text>
</comment>
<feature type="chain" id="PRO_5038516829" evidence="7">
    <location>
        <begin position="23"/>
        <end position="371"/>
    </location>
</feature>
<protein>
    <submittedName>
        <fullName evidence="9">BMP family ABC transporter substrate-binding protein</fullName>
    </submittedName>
</protein>
<evidence type="ECO:0000256" key="1">
    <source>
        <dbReference type="ARBA" id="ARBA00004193"/>
    </source>
</evidence>
<dbReference type="Gene3D" id="3.40.50.2300">
    <property type="match status" value="2"/>
</dbReference>
<dbReference type="CDD" id="cd06354">
    <property type="entry name" value="PBP1_PrnA-like"/>
    <property type="match status" value="1"/>
</dbReference>
<dbReference type="PANTHER" id="PTHR34296">
    <property type="entry name" value="TRANSCRIPTIONAL ACTIVATOR PROTEIN MED"/>
    <property type="match status" value="1"/>
</dbReference>
<feature type="domain" description="ABC transporter substrate-binding protein PnrA-like" evidence="8">
    <location>
        <begin position="47"/>
        <end position="351"/>
    </location>
</feature>
<dbReference type="SUPFAM" id="SSF53822">
    <property type="entry name" value="Periplasmic binding protein-like I"/>
    <property type="match status" value="1"/>
</dbReference>
<dbReference type="RefSeq" id="WP_151572113.1">
    <property type="nucleotide sequence ID" value="NZ_WBOT01000001.1"/>
</dbReference>
<dbReference type="InterPro" id="IPR050957">
    <property type="entry name" value="BMP_lipoprotein"/>
</dbReference>
<accession>A0A7V7RQ36</accession>
<keyword evidence="3" id="KW-1003">Cell membrane</keyword>
<dbReference type="InterPro" id="IPR028082">
    <property type="entry name" value="Peripla_BP_I"/>
</dbReference>
<keyword evidence="10" id="KW-1185">Reference proteome</keyword>
<name>A0A7V7RQ36_9BACI</name>
<dbReference type="PROSITE" id="PS51257">
    <property type="entry name" value="PROKAR_LIPOPROTEIN"/>
    <property type="match status" value="1"/>
</dbReference>